<reference evidence="2" key="1">
    <citation type="submission" date="2022-07" db="EMBL/GenBank/DDBJ databases">
        <title>Phylogenomic reconstructions and comparative analyses of Kickxellomycotina fungi.</title>
        <authorList>
            <person name="Reynolds N.K."/>
            <person name="Stajich J.E."/>
            <person name="Barry K."/>
            <person name="Grigoriev I.V."/>
            <person name="Crous P."/>
            <person name="Smith M.E."/>
        </authorList>
    </citation>
    <scope>NUCLEOTIDE SEQUENCE</scope>
    <source>
        <strain evidence="2">NBRC 100468</strain>
    </source>
</reference>
<dbReference type="GO" id="GO:0016255">
    <property type="term" value="P:attachment of GPI anchor to protein"/>
    <property type="evidence" value="ECO:0007669"/>
    <property type="project" value="TreeGrafter"/>
</dbReference>
<sequence>MGLLNLIQGRRAQAALEKADAFLSPFSLLLMLVAIGWLLVFPADVYWRRRYFSENALLESQAKCSFGINNERFELDRIGEILTKVWDANDHNLLTHESNKEIIDKVESLFSGYGLTTETQTFRYKKLPNGEFYQGTNLHGIVHAPRSDHVESIVLCASLKTGNNESNYNAIKLLSSFAYYTTKVNYWAKDVIFLVTDSGEAGVEEWLRSYHERTGYSKDASALKKRAGTIQSALAIELPPTKPAYGYSRMGTFYVSNTGQMPNLDYVNIVTSISRFQGLPSIYNGFDNDESEATFFEKYLKSARWLFGILKAQLIGQPTSIHTPFLKIDAMTLRGIPNTHSHHLGALDTDFTTIGRIIESITRSLNNLLEHFHQSFFFYLLPALNWYIPIGDYMPVIGLMSASLLFQASMRMPIGKKIINSLAMGLWVSLRKNMYSITDMKKRIEYQSSAYNQLRSTIPGAIKTILLFHSIGLGVYVAYLGGSFIPKAFDTTALLLTVAYSDFSDRKATMGG</sequence>
<dbReference type="OrthoDB" id="445301at2759"/>
<protein>
    <submittedName>
        <fullName evidence="2">Glycosyl phosphatidyl inositol protein transamidase complex subunit</fullName>
    </submittedName>
</protein>
<name>A0A9W8A5G7_9FUNG</name>
<dbReference type="Pfam" id="PF04114">
    <property type="entry name" value="Gaa1"/>
    <property type="match status" value="1"/>
</dbReference>
<evidence type="ECO:0000313" key="2">
    <source>
        <dbReference type="EMBL" id="KAJ1919992.1"/>
    </source>
</evidence>
<dbReference type="PANTHER" id="PTHR13304:SF0">
    <property type="entry name" value="GLYCOSYLPHOSPHATIDYLINOSITOL ANCHOR ATTACHMENT 1 PROTEIN"/>
    <property type="match status" value="1"/>
</dbReference>
<keyword evidence="1" id="KW-0472">Membrane</keyword>
<evidence type="ECO:0000313" key="3">
    <source>
        <dbReference type="Proteomes" id="UP001150538"/>
    </source>
</evidence>
<accession>A0A9W8A5G7</accession>
<keyword evidence="3" id="KW-1185">Reference proteome</keyword>
<keyword evidence="1" id="KW-0812">Transmembrane</keyword>
<gene>
    <name evidence="2" type="primary">GAA1</name>
    <name evidence="2" type="ORF">H4219_001653</name>
</gene>
<dbReference type="Proteomes" id="UP001150538">
    <property type="component" value="Unassembled WGS sequence"/>
</dbReference>
<keyword evidence="1" id="KW-1133">Transmembrane helix</keyword>
<dbReference type="EMBL" id="JANBPU010000019">
    <property type="protein sequence ID" value="KAJ1919992.1"/>
    <property type="molecule type" value="Genomic_DNA"/>
</dbReference>
<feature type="transmembrane region" description="Helical" evidence="1">
    <location>
        <begin position="465"/>
        <end position="485"/>
    </location>
</feature>
<proteinExistence type="predicted"/>
<feature type="transmembrane region" description="Helical" evidence="1">
    <location>
        <begin position="386"/>
        <end position="406"/>
    </location>
</feature>
<organism evidence="2 3">
    <name type="scientific">Mycoemilia scoparia</name>
    <dbReference type="NCBI Taxonomy" id="417184"/>
    <lineage>
        <taxon>Eukaryota</taxon>
        <taxon>Fungi</taxon>
        <taxon>Fungi incertae sedis</taxon>
        <taxon>Zoopagomycota</taxon>
        <taxon>Kickxellomycotina</taxon>
        <taxon>Kickxellomycetes</taxon>
        <taxon>Kickxellales</taxon>
        <taxon>Kickxellaceae</taxon>
        <taxon>Mycoemilia</taxon>
    </lineage>
</organism>
<dbReference type="AlphaFoldDB" id="A0A9W8A5G7"/>
<dbReference type="PANTHER" id="PTHR13304">
    <property type="entry name" value="GLYCOSYLPHOSPHATIDYLINOSITOL ANCHOR ATTACHMENT 1 PROTEIN"/>
    <property type="match status" value="1"/>
</dbReference>
<evidence type="ECO:0000256" key="1">
    <source>
        <dbReference type="SAM" id="Phobius"/>
    </source>
</evidence>
<comment type="caution">
    <text evidence="2">The sequence shown here is derived from an EMBL/GenBank/DDBJ whole genome shotgun (WGS) entry which is preliminary data.</text>
</comment>
<dbReference type="InterPro" id="IPR007246">
    <property type="entry name" value="Gaa1"/>
</dbReference>
<dbReference type="GO" id="GO:0042765">
    <property type="term" value="C:GPI-anchor transamidase complex"/>
    <property type="evidence" value="ECO:0007669"/>
    <property type="project" value="InterPro"/>
</dbReference>
<feature type="transmembrane region" description="Helical" evidence="1">
    <location>
        <begin position="21"/>
        <end position="40"/>
    </location>
</feature>